<gene>
    <name evidence="2" type="ORF">M9458_002784</name>
</gene>
<comment type="caution">
    <text evidence="2">The sequence shown here is derived from an EMBL/GenBank/DDBJ whole genome shotgun (WGS) entry which is preliminary data.</text>
</comment>
<feature type="compositionally biased region" description="Basic and acidic residues" evidence="1">
    <location>
        <begin position="46"/>
        <end position="58"/>
    </location>
</feature>
<evidence type="ECO:0000256" key="1">
    <source>
        <dbReference type="SAM" id="MobiDB-lite"/>
    </source>
</evidence>
<dbReference type="EMBL" id="JAMKFB020000002">
    <property type="protein sequence ID" value="KAL0199597.1"/>
    <property type="molecule type" value="Genomic_DNA"/>
</dbReference>
<dbReference type="AlphaFoldDB" id="A0ABD0RM33"/>
<evidence type="ECO:0000313" key="2">
    <source>
        <dbReference type="EMBL" id="KAL0199597.1"/>
    </source>
</evidence>
<feature type="non-terminal residue" evidence="2">
    <location>
        <position position="69"/>
    </location>
</feature>
<name>A0ABD0RM33_CIRMR</name>
<protein>
    <submittedName>
        <fullName evidence="2">Uncharacterized protein</fullName>
    </submittedName>
</protein>
<proteinExistence type="predicted"/>
<accession>A0ABD0RM33</accession>
<feature type="region of interest" description="Disordered" evidence="1">
    <location>
        <begin position="36"/>
        <end position="69"/>
    </location>
</feature>
<organism evidence="2 3">
    <name type="scientific">Cirrhinus mrigala</name>
    <name type="common">Mrigala</name>
    <dbReference type="NCBI Taxonomy" id="683832"/>
    <lineage>
        <taxon>Eukaryota</taxon>
        <taxon>Metazoa</taxon>
        <taxon>Chordata</taxon>
        <taxon>Craniata</taxon>
        <taxon>Vertebrata</taxon>
        <taxon>Euteleostomi</taxon>
        <taxon>Actinopterygii</taxon>
        <taxon>Neopterygii</taxon>
        <taxon>Teleostei</taxon>
        <taxon>Ostariophysi</taxon>
        <taxon>Cypriniformes</taxon>
        <taxon>Cyprinidae</taxon>
        <taxon>Labeoninae</taxon>
        <taxon>Labeonini</taxon>
        <taxon>Cirrhinus</taxon>
    </lineage>
</organism>
<keyword evidence="3" id="KW-1185">Reference proteome</keyword>
<evidence type="ECO:0000313" key="3">
    <source>
        <dbReference type="Proteomes" id="UP001529510"/>
    </source>
</evidence>
<reference evidence="2 3" key="1">
    <citation type="submission" date="2024-05" db="EMBL/GenBank/DDBJ databases">
        <title>Genome sequencing and assembly of Indian major carp, Cirrhinus mrigala (Hamilton, 1822).</title>
        <authorList>
            <person name="Mohindra V."/>
            <person name="Chowdhury L.M."/>
            <person name="Lal K."/>
            <person name="Jena J.K."/>
        </authorList>
    </citation>
    <scope>NUCLEOTIDE SEQUENCE [LARGE SCALE GENOMIC DNA]</scope>
    <source>
        <strain evidence="2">CM1030</strain>
        <tissue evidence="2">Blood</tissue>
    </source>
</reference>
<dbReference type="Proteomes" id="UP001529510">
    <property type="component" value="Unassembled WGS sequence"/>
</dbReference>
<sequence length="69" mass="7446">MISAAPGAWWVEVGLMKDLPVPVLLGRDWPGFDCLLATGTQPASPRRSDEGGGRREGHVSPSDFGQQER</sequence>